<evidence type="ECO:0000259" key="1">
    <source>
        <dbReference type="PROSITE" id="PS51186"/>
    </source>
</evidence>
<gene>
    <name evidence="2" type="ORF">Ctaglu_25420</name>
</gene>
<organism evidence="2 3">
    <name type="scientific">Clostridium tagluense</name>
    <dbReference type="NCBI Taxonomy" id="360422"/>
    <lineage>
        <taxon>Bacteria</taxon>
        <taxon>Bacillati</taxon>
        <taxon>Bacillota</taxon>
        <taxon>Clostridia</taxon>
        <taxon>Eubacteriales</taxon>
        <taxon>Clostridiaceae</taxon>
        <taxon>Clostridium</taxon>
    </lineage>
</organism>
<dbReference type="EMBL" id="BHYK01000013">
    <property type="protein sequence ID" value="GCD10919.1"/>
    <property type="molecule type" value="Genomic_DNA"/>
</dbReference>
<dbReference type="GO" id="GO:0016747">
    <property type="term" value="F:acyltransferase activity, transferring groups other than amino-acyl groups"/>
    <property type="evidence" value="ECO:0007669"/>
    <property type="project" value="InterPro"/>
</dbReference>
<keyword evidence="3" id="KW-1185">Reference proteome</keyword>
<accession>A0A401UN05</accession>
<dbReference type="PANTHER" id="PTHR43415">
    <property type="entry name" value="SPERMIDINE N(1)-ACETYLTRANSFERASE"/>
    <property type="match status" value="1"/>
</dbReference>
<protein>
    <submittedName>
        <fullName evidence="2">N-acetyltransferase</fullName>
    </submittedName>
</protein>
<dbReference type="SUPFAM" id="SSF55729">
    <property type="entry name" value="Acyl-CoA N-acyltransferases (Nat)"/>
    <property type="match status" value="1"/>
</dbReference>
<dbReference type="InterPro" id="IPR000182">
    <property type="entry name" value="GNAT_dom"/>
</dbReference>
<dbReference type="PROSITE" id="PS51186">
    <property type="entry name" value="GNAT"/>
    <property type="match status" value="1"/>
</dbReference>
<dbReference type="Proteomes" id="UP000287872">
    <property type="component" value="Unassembled WGS sequence"/>
</dbReference>
<dbReference type="Gene3D" id="3.40.630.30">
    <property type="match status" value="1"/>
</dbReference>
<proteinExistence type="predicted"/>
<evidence type="ECO:0000313" key="3">
    <source>
        <dbReference type="Proteomes" id="UP000287872"/>
    </source>
</evidence>
<reference evidence="2 3" key="1">
    <citation type="submission" date="2018-11" db="EMBL/GenBank/DDBJ databases">
        <title>Genome sequencing and assembly of Clostridium tagluense strain A121.</title>
        <authorList>
            <person name="Murakami T."/>
            <person name="Segawa T."/>
            <person name="Shcherbakova V.A."/>
            <person name="Mori H."/>
            <person name="Yoshimura Y."/>
        </authorList>
    </citation>
    <scope>NUCLEOTIDE SEQUENCE [LARGE SCALE GENOMIC DNA]</scope>
    <source>
        <strain evidence="2 3">A121</strain>
    </source>
</reference>
<comment type="caution">
    <text evidence="2">The sequence shown here is derived from an EMBL/GenBank/DDBJ whole genome shotgun (WGS) entry which is preliminary data.</text>
</comment>
<dbReference type="InterPro" id="IPR016181">
    <property type="entry name" value="Acyl_CoA_acyltransferase"/>
</dbReference>
<evidence type="ECO:0000313" key="2">
    <source>
        <dbReference type="EMBL" id="GCD10919.1"/>
    </source>
</evidence>
<dbReference type="AlphaFoldDB" id="A0A401UN05"/>
<keyword evidence="2" id="KW-0808">Transferase</keyword>
<sequence length="153" mass="17112">MIAFYNLVGGETDFLSFGKNEFIKDLTDYESFLETTRKEDNSIILLAEIDNKIMGIATINSSSKSRFKHVGEFGIVIAAQYCKLGLGRKIMVNLIIWANANGITKKISLVTSENNYRAMELYKKVGFQVEGTLKNDTYVNGVYGNTIVMGMIL</sequence>
<dbReference type="PANTHER" id="PTHR43415:SF3">
    <property type="entry name" value="GNAT-FAMILY ACETYLTRANSFERASE"/>
    <property type="match status" value="1"/>
</dbReference>
<feature type="domain" description="N-acetyltransferase" evidence="1">
    <location>
        <begin position="1"/>
        <end position="153"/>
    </location>
</feature>
<name>A0A401UN05_9CLOT</name>
<dbReference type="Pfam" id="PF00583">
    <property type="entry name" value="Acetyltransf_1"/>
    <property type="match status" value="1"/>
</dbReference>